<dbReference type="EMBL" id="JAJOMB010000001">
    <property type="protein sequence ID" value="MCD5309757.1"/>
    <property type="molecule type" value="Genomic_DNA"/>
</dbReference>
<feature type="domain" description="J" evidence="4">
    <location>
        <begin position="10"/>
        <end position="75"/>
    </location>
</feature>
<dbReference type="InterPro" id="IPR018253">
    <property type="entry name" value="DnaJ_domain_CS"/>
</dbReference>
<gene>
    <name evidence="5" type="ORF">LR394_02530</name>
</gene>
<dbReference type="SUPFAM" id="SSF46565">
    <property type="entry name" value="Chaperone J-domain"/>
    <property type="match status" value="1"/>
</dbReference>
<evidence type="ECO:0000256" key="3">
    <source>
        <dbReference type="ARBA" id="ARBA00023186"/>
    </source>
</evidence>
<dbReference type="PROSITE" id="PS50076">
    <property type="entry name" value="DNAJ_2"/>
    <property type="match status" value="1"/>
</dbReference>
<keyword evidence="2" id="KW-0346">Stress response</keyword>
<dbReference type="GO" id="GO:0042026">
    <property type="term" value="P:protein refolding"/>
    <property type="evidence" value="ECO:0007669"/>
    <property type="project" value="TreeGrafter"/>
</dbReference>
<dbReference type="Pfam" id="PF01556">
    <property type="entry name" value="DnaJ_C"/>
    <property type="match status" value="1"/>
</dbReference>
<keyword evidence="1" id="KW-0235">DNA replication</keyword>
<dbReference type="GO" id="GO:0006260">
    <property type="term" value="P:DNA replication"/>
    <property type="evidence" value="ECO:0007669"/>
    <property type="project" value="UniProtKB-KW"/>
</dbReference>
<dbReference type="Pfam" id="PF00226">
    <property type="entry name" value="DnaJ"/>
    <property type="match status" value="1"/>
</dbReference>
<keyword evidence="3" id="KW-0143">Chaperone</keyword>
<sequence>MAGQDWFEKDFYSVLGVPQNATAADIKKAYRKVARTHHPDANPGDPAAEKRFKEVGEAYAVLSDPEQRQQYDAIRAMSRGGARFTAGGGGPTAGGGAAGFEDLLGNLFGQGGGMPGAGGQQRVRYSPGAGAYGGGAESPIFEDMLSGLFPPGSATGNGNFRSPRGPMRGGDLNATATLTFRQAMEGAQLNLRVDDPQSGLRNITARIPAGVRDGQKVRLRGKGKTSEMGGEPGDLWVTVSVEPHPIFTLDGADVRITVPVTFPEAVFGTEIEVPTPDGSRVKLKVPAGTPSGRTLRARGRGVKTAKRTGDLLVMLQVAVPQRVDGKAREALRTFAEATSGENPRADLFAHLDDSR</sequence>
<dbReference type="CDD" id="cd10747">
    <property type="entry name" value="DnaJ_C"/>
    <property type="match status" value="1"/>
</dbReference>
<dbReference type="RefSeq" id="WP_231438675.1">
    <property type="nucleotide sequence ID" value="NZ_JAJOMB010000001.1"/>
</dbReference>
<protein>
    <submittedName>
        <fullName evidence="5">DnaJ domain-containing protein</fullName>
    </submittedName>
</protein>
<dbReference type="PRINTS" id="PR00625">
    <property type="entry name" value="JDOMAIN"/>
</dbReference>
<evidence type="ECO:0000313" key="6">
    <source>
        <dbReference type="Proteomes" id="UP001138997"/>
    </source>
</evidence>
<dbReference type="SMART" id="SM00271">
    <property type="entry name" value="DnaJ"/>
    <property type="match status" value="1"/>
</dbReference>
<proteinExistence type="predicted"/>
<organism evidence="5 6">
    <name type="scientific">Kineosporia babensis</name>
    <dbReference type="NCBI Taxonomy" id="499548"/>
    <lineage>
        <taxon>Bacteria</taxon>
        <taxon>Bacillati</taxon>
        <taxon>Actinomycetota</taxon>
        <taxon>Actinomycetes</taxon>
        <taxon>Kineosporiales</taxon>
        <taxon>Kineosporiaceae</taxon>
        <taxon>Kineosporia</taxon>
    </lineage>
</organism>
<reference evidence="5" key="1">
    <citation type="submission" date="2021-11" db="EMBL/GenBank/DDBJ databases">
        <title>Streptomyces corallinus and Kineosporia corallina sp. nov., two new coral-derived marine actinobacteria.</title>
        <authorList>
            <person name="Buangrab K."/>
            <person name="Sutthacheep M."/>
            <person name="Yeemin T."/>
            <person name="Harunari E."/>
            <person name="Igarashi Y."/>
            <person name="Sripreechasak P."/>
            <person name="Kanchanasin P."/>
            <person name="Tanasupawat S."/>
            <person name="Phongsopitanun W."/>
        </authorList>
    </citation>
    <scope>NUCLEOTIDE SEQUENCE</scope>
    <source>
        <strain evidence="5">JCM 31032</strain>
    </source>
</reference>
<dbReference type="InterPro" id="IPR008971">
    <property type="entry name" value="HSP40/DnaJ_pept-bd"/>
</dbReference>
<dbReference type="Gene3D" id="2.60.260.20">
    <property type="entry name" value="Urease metallochaperone UreE, N-terminal domain"/>
    <property type="match status" value="2"/>
</dbReference>
<dbReference type="PANTHER" id="PTHR43096">
    <property type="entry name" value="DNAJ HOMOLOG 1, MITOCHONDRIAL-RELATED"/>
    <property type="match status" value="1"/>
</dbReference>
<dbReference type="InterPro" id="IPR036869">
    <property type="entry name" value="J_dom_sf"/>
</dbReference>
<dbReference type="CDD" id="cd06257">
    <property type="entry name" value="DnaJ"/>
    <property type="match status" value="1"/>
</dbReference>
<dbReference type="PANTHER" id="PTHR43096:SF54">
    <property type="entry name" value="CHAPERONE PROTEIN DNAJ 1"/>
    <property type="match status" value="1"/>
</dbReference>
<evidence type="ECO:0000256" key="2">
    <source>
        <dbReference type="ARBA" id="ARBA00023016"/>
    </source>
</evidence>
<dbReference type="AlphaFoldDB" id="A0A9X1N7F4"/>
<evidence type="ECO:0000313" key="5">
    <source>
        <dbReference type="EMBL" id="MCD5309757.1"/>
    </source>
</evidence>
<dbReference type="PROSITE" id="PS00636">
    <property type="entry name" value="DNAJ_1"/>
    <property type="match status" value="1"/>
</dbReference>
<dbReference type="Proteomes" id="UP001138997">
    <property type="component" value="Unassembled WGS sequence"/>
</dbReference>
<name>A0A9X1N7F4_9ACTN</name>
<dbReference type="FunFam" id="2.60.260.20:FF:000013">
    <property type="entry name" value="DnaJ subfamily B member 11"/>
    <property type="match status" value="1"/>
</dbReference>
<dbReference type="Gene3D" id="1.10.287.110">
    <property type="entry name" value="DnaJ domain"/>
    <property type="match status" value="1"/>
</dbReference>
<dbReference type="GO" id="GO:0051082">
    <property type="term" value="F:unfolded protein binding"/>
    <property type="evidence" value="ECO:0007669"/>
    <property type="project" value="InterPro"/>
</dbReference>
<dbReference type="InterPro" id="IPR001623">
    <property type="entry name" value="DnaJ_domain"/>
</dbReference>
<dbReference type="GO" id="GO:0005737">
    <property type="term" value="C:cytoplasm"/>
    <property type="evidence" value="ECO:0007669"/>
    <property type="project" value="TreeGrafter"/>
</dbReference>
<dbReference type="InterPro" id="IPR002939">
    <property type="entry name" value="DnaJ_C"/>
</dbReference>
<keyword evidence="6" id="KW-1185">Reference proteome</keyword>
<evidence type="ECO:0000256" key="1">
    <source>
        <dbReference type="ARBA" id="ARBA00022705"/>
    </source>
</evidence>
<accession>A0A9X1N7F4</accession>
<dbReference type="SUPFAM" id="SSF49493">
    <property type="entry name" value="HSP40/DnaJ peptide-binding domain"/>
    <property type="match status" value="2"/>
</dbReference>
<comment type="caution">
    <text evidence="5">The sequence shown here is derived from an EMBL/GenBank/DDBJ whole genome shotgun (WGS) entry which is preliminary data.</text>
</comment>
<evidence type="ECO:0000259" key="4">
    <source>
        <dbReference type="PROSITE" id="PS50076"/>
    </source>
</evidence>